<feature type="region of interest" description="Disordered" evidence="1">
    <location>
        <begin position="76"/>
        <end position="142"/>
    </location>
</feature>
<feature type="transmembrane region" description="Helical" evidence="2">
    <location>
        <begin position="15"/>
        <end position="35"/>
    </location>
</feature>
<accession>A0ABU1MGX7</accession>
<dbReference type="Proteomes" id="UP001184150">
    <property type="component" value="Unassembled WGS sequence"/>
</dbReference>
<proteinExistence type="predicted"/>
<sequence>MFKTLVKTGRNTGHALRMIGAFGSAILWGVSAWQLQDAGPDAGAFGVGQSAVIGVWALAAASALGGLISLRRLMQPAQTRPRATAAPGLEDLPAESDFDPDAIIARHLAQRASAPPPPIEDDAAQPAPPRPVFGRKGIGSPR</sequence>
<evidence type="ECO:0000313" key="3">
    <source>
        <dbReference type="EMBL" id="MDR6509596.1"/>
    </source>
</evidence>
<protein>
    <submittedName>
        <fullName evidence="3">Uncharacterized protein</fullName>
    </submittedName>
</protein>
<feature type="compositionally biased region" description="Low complexity" evidence="1">
    <location>
        <begin position="76"/>
        <end position="87"/>
    </location>
</feature>
<evidence type="ECO:0000313" key="4">
    <source>
        <dbReference type="Proteomes" id="UP001184150"/>
    </source>
</evidence>
<gene>
    <name evidence="3" type="ORF">J2792_000436</name>
</gene>
<feature type="transmembrane region" description="Helical" evidence="2">
    <location>
        <begin position="47"/>
        <end position="70"/>
    </location>
</feature>
<dbReference type="RefSeq" id="WP_309804272.1">
    <property type="nucleotide sequence ID" value="NZ_JAVDRD010000001.1"/>
</dbReference>
<name>A0ABU1MGX7_9SPHN</name>
<evidence type="ECO:0000256" key="1">
    <source>
        <dbReference type="SAM" id="MobiDB-lite"/>
    </source>
</evidence>
<dbReference type="EMBL" id="JAVDRD010000001">
    <property type="protein sequence ID" value="MDR6509596.1"/>
    <property type="molecule type" value="Genomic_DNA"/>
</dbReference>
<keyword evidence="2" id="KW-1133">Transmembrane helix</keyword>
<keyword evidence="2" id="KW-0472">Membrane</keyword>
<organism evidence="3 4">
    <name type="scientific">Novosphingobium capsulatum</name>
    <dbReference type="NCBI Taxonomy" id="13688"/>
    <lineage>
        <taxon>Bacteria</taxon>
        <taxon>Pseudomonadati</taxon>
        <taxon>Pseudomonadota</taxon>
        <taxon>Alphaproteobacteria</taxon>
        <taxon>Sphingomonadales</taxon>
        <taxon>Sphingomonadaceae</taxon>
        <taxon>Novosphingobium</taxon>
    </lineage>
</organism>
<evidence type="ECO:0000256" key="2">
    <source>
        <dbReference type="SAM" id="Phobius"/>
    </source>
</evidence>
<comment type="caution">
    <text evidence="3">The sequence shown here is derived from an EMBL/GenBank/DDBJ whole genome shotgun (WGS) entry which is preliminary data.</text>
</comment>
<keyword evidence="2" id="KW-0812">Transmembrane</keyword>
<keyword evidence="4" id="KW-1185">Reference proteome</keyword>
<reference evidence="3 4" key="1">
    <citation type="submission" date="2023-07" db="EMBL/GenBank/DDBJ databases">
        <title>Sorghum-associated microbial communities from plants grown in Nebraska, USA.</title>
        <authorList>
            <person name="Schachtman D."/>
        </authorList>
    </citation>
    <scope>NUCLEOTIDE SEQUENCE [LARGE SCALE GENOMIC DNA]</scope>
    <source>
        <strain evidence="3 4">DS1027</strain>
    </source>
</reference>